<evidence type="ECO:0000256" key="4">
    <source>
        <dbReference type="ARBA" id="ARBA00022676"/>
    </source>
</evidence>
<dbReference type="RefSeq" id="WP_119089542.1">
    <property type="nucleotide sequence ID" value="NZ_QXIS01000034.1"/>
</dbReference>
<feature type="domain" description="Nucleoside phosphorylase" evidence="7">
    <location>
        <begin position="16"/>
        <end position="229"/>
    </location>
</feature>
<evidence type="ECO:0000256" key="5">
    <source>
        <dbReference type="ARBA" id="ARBA00022679"/>
    </source>
</evidence>
<evidence type="ECO:0000256" key="3">
    <source>
        <dbReference type="ARBA" id="ARBA00021980"/>
    </source>
</evidence>
<dbReference type="InterPro" id="IPR018016">
    <property type="entry name" value="Nucleoside_phosphorylase_CS"/>
</dbReference>
<evidence type="ECO:0000313" key="8">
    <source>
        <dbReference type="EMBL" id="RIE05583.1"/>
    </source>
</evidence>
<dbReference type="InterPro" id="IPR035994">
    <property type="entry name" value="Nucleoside_phosphorylase_sf"/>
</dbReference>
<dbReference type="EC" id="2.4.2.3" evidence="2"/>
<dbReference type="GO" id="GO:0009164">
    <property type="term" value="P:nucleoside catabolic process"/>
    <property type="evidence" value="ECO:0007669"/>
    <property type="project" value="UniProtKB-ARBA"/>
</dbReference>
<dbReference type="OrthoDB" id="9772602at2"/>
<keyword evidence="5" id="KW-0808">Transferase</keyword>
<dbReference type="EMBL" id="QXIS01000034">
    <property type="protein sequence ID" value="RIE05583.1"/>
    <property type="molecule type" value="Genomic_DNA"/>
</dbReference>
<dbReference type="Gene3D" id="3.40.50.1580">
    <property type="entry name" value="Nucleoside phosphorylase domain"/>
    <property type="match status" value="1"/>
</dbReference>
<dbReference type="GO" id="GO:0004850">
    <property type="term" value="F:uridine phosphorylase activity"/>
    <property type="evidence" value="ECO:0007669"/>
    <property type="project" value="UniProtKB-EC"/>
</dbReference>
<comment type="caution">
    <text evidence="8">The sequence shown here is derived from an EMBL/GenBank/DDBJ whole genome shotgun (WGS) entry which is preliminary data.</text>
</comment>
<dbReference type="InterPro" id="IPR000845">
    <property type="entry name" value="Nucleoside_phosphorylase_d"/>
</dbReference>
<evidence type="ECO:0000256" key="2">
    <source>
        <dbReference type="ARBA" id="ARBA00011888"/>
    </source>
</evidence>
<keyword evidence="9" id="KW-1185">Reference proteome</keyword>
<reference evidence="8 9" key="1">
    <citation type="submission" date="2018-09" db="EMBL/GenBank/DDBJ databases">
        <title>Discovery and Ecogenomic Context for Candidatus Cryosericales, a Global Caldiserica Order Active in Thawing Permafrost.</title>
        <authorList>
            <person name="Martinez M.A."/>
            <person name="Woodcroft B.J."/>
            <person name="Ignacio Espinoza J.C."/>
            <person name="Zayed A."/>
            <person name="Singleton C.M."/>
            <person name="Boyd J."/>
            <person name="Li Y.-F."/>
            <person name="Purvine S."/>
            <person name="Maughan H."/>
            <person name="Hodgkins S.B."/>
            <person name="Anderson D."/>
            <person name="Sederholm M."/>
            <person name="Temperton B."/>
            <person name="Saleska S.R."/>
            <person name="Tyson G.W."/>
            <person name="Rich V.I."/>
        </authorList>
    </citation>
    <scope>NUCLEOTIDE SEQUENCE [LARGE SCALE GENOMIC DNA]</scope>
    <source>
        <strain evidence="8 9">SMC7</strain>
    </source>
</reference>
<keyword evidence="4" id="KW-0328">Glycosyltransferase</keyword>
<dbReference type="PANTHER" id="PTHR43691">
    <property type="entry name" value="URIDINE PHOSPHORYLASE"/>
    <property type="match status" value="1"/>
</dbReference>
<dbReference type="SUPFAM" id="SSF53167">
    <property type="entry name" value="Purine and uridine phosphorylases"/>
    <property type="match status" value="1"/>
</dbReference>
<accession>A0A398CSQ6</accession>
<comment type="catalytic activity">
    <reaction evidence="6">
        <text>uridine + phosphate = alpha-D-ribose 1-phosphate + uracil</text>
        <dbReference type="Rhea" id="RHEA:24388"/>
        <dbReference type="ChEBI" id="CHEBI:16704"/>
        <dbReference type="ChEBI" id="CHEBI:17568"/>
        <dbReference type="ChEBI" id="CHEBI:43474"/>
        <dbReference type="ChEBI" id="CHEBI:57720"/>
        <dbReference type="EC" id="2.4.2.3"/>
    </reaction>
</comment>
<comment type="similarity">
    <text evidence="1">Belongs to the PNP/UDP phosphorylase family.</text>
</comment>
<organism evidence="8 9">
    <name type="scientific">Candidatus Cryosericum terrychapinii</name>
    <dbReference type="NCBI Taxonomy" id="2290919"/>
    <lineage>
        <taxon>Bacteria</taxon>
        <taxon>Pseudomonadati</taxon>
        <taxon>Caldisericota/Cryosericota group</taxon>
        <taxon>Candidatus Cryosericota</taxon>
        <taxon>Candidatus Cryosericia</taxon>
        <taxon>Candidatus Cryosericales</taxon>
        <taxon>Candidatus Cryosericaceae</taxon>
        <taxon>Candidatus Cryosericum</taxon>
    </lineage>
</organism>
<protein>
    <recommendedName>
        <fullName evidence="3">Uridine phosphorylase</fullName>
        <ecNumber evidence="2">2.4.2.3</ecNumber>
    </recommendedName>
</protein>
<dbReference type="GO" id="GO:0005829">
    <property type="term" value="C:cytosol"/>
    <property type="evidence" value="ECO:0007669"/>
    <property type="project" value="TreeGrafter"/>
</dbReference>
<proteinExistence type="inferred from homology"/>
<sequence length="242" mass="25949">MAQFHLKFETEDLAPHVMLVGNPQRAEQVSKLLQGARLVNEYRYLLVFTGMYEGERLSVATTGMGAPSTAIVVEELCNLGARVLLRVGSAGGVASDVDAGDLVVATGSVRDDGTSLQYLPLSFPAVPDADLLRVTMETAREVVPTAKHGVVISSDAFYRNYDKDKMSLMMQSGVKAIEMESGCLFIVGQFRGVRTSALFAVDGSVTKDAIKPKSAEGLFKTAEERSIRIGLSTLVRASKAGL</sequence>
<dbReference type="AlphaFoldDB" id="A0A398CSQ6"/>
<evidence type="ECO:0000256" key="6">
    <source>
        <dbReference type="ARBA" id="ARBA00048447"/>
    </source>
</evidence>
<dbReference type="CDD" id="cd17767">
    <property type="entry name" value="UP_EcUdp-like"/>
    <property type="match status" value="1"/>
</dbReference>
<evidence type="ECO:0000256" key="1">
    <source>
        <dbReference type="ARBA" id="ARBA00010456"/>
    </source>
</evidence>
<dbReference type="Pfam" id="PF01048">
    <property type="entry name" value="PNP_UDP_1"/>
    <property type="match status" value="1"/>
</dbReference>
<dbReference type="PANTHER" id="PTHR43691:SF11">
    <property type="entry name" value="FI09636P-RELATED"/>
    <property type="match status" value="1"/>
</dbReference>
<gene>
    <name evidence="8" type="ORF">SMC7_06500</name>
</gene>
<dbReference type="Proteomes" id="UP000266328">
    <property type="component" value="Unassembled WGS sequence"/>
</dbReference>
<evidence type="ECO:0000313" key="9">
    <source>
        <dbReference type="Proteomes" id="UP000266328"/>
    </source>
</evidence>
<dbReference type="PROSITE" id="PS01232">
    <property type="entry name" value="PNP_UDP_1"/>
    <property type="match status" value="1"/>
</dbReference>
<evidence type="ECO:0000259" key="7">
    <source>
        <dbReference type="Pfam" id="PF01048"/>
    </source>
</evidence>
<name>A0A398CSQ6_9BACT</name>